<dbReference type="NCBIfam" id="TIGR03594">
    <property type="entry name" value="GTPase_EngA"/>
    <property type="match status" value="1"/>
</dbReference>
<feature type="domain" description="EngA-type G" evidence="11">
    <location>
        <begin position="2"/>
        <end position="164"/>
    </location>
</feature>
<dbReference type="FunFam" id="3.30.300.20:FF:000004">
    <property type="entry name" value="GTPase Der"/>
    <property type="match status" value="1"/>
</dbReference>
<evidence type="ECO:0000256" key="10">
    <source>
        <dbReference type="RuleBase" id="RU004481"/>
    </source>
</evidence>
<dbReference type="InterPro" id="IPR006073">
    <property type="entry name" value="GTP-bd"/>
</dbReference>
<dbReference type="InterPro" id="IPR032859">
    <property type="entry name" value="KH_dom-like"/>
</dbReference>
<comment type="function">
    <text evidence="8 10">GTPase that plays an essential role in the late steps of ribosome biogenesis.</text>
</comment>
<gene>
    <name evidence="8" type="primary">der</name>
    <name evidence="12" type="ORF">CYJ41_03585</name>
</gene>
<feature type="binding site" evidence="8">
    <location>
        <begin position="198"/>
        <end position="205"/>
    </location>
    <ligand>
        <name>GTP</name>
        <dbReference type="ChEBI" id="CHEBI:37565"/>
        <label>2</label>
    </ligand>
</feature>
<dbReference type="InterPro" id="IPR005225">
    <property type="entry name" value="Small_GTP-bd"/>
</dbReference>
<dbReference type="PROSITE" id="PS51712">
    <property type="entry name" value="G_ENGA"/>
    <property type="match status" value="2"/>
</dbReference>
<evidence type="ECO:0000256" key="5">
    <source>
        <dbReference type="ARBA" id="ARBA00022741"/>
    </source>
</evidence>
<comment type="caution">
    <text evidence="8">Lacks conserved residue(s) required for the propagation of feature annotation.</text>
</comment>
<dbReference type="PRINTS" id="PR00326">
    <property type="entry name" value="GTP1OBG"/>
</dbReference>
<name>A0A2I1NAP0_9BACT</name>
<accession>A0A2I1NAP0</accession>
<dbReference type="SUPFAM" id="SSF52540">
    <property type="entry name" value="P-loop containing nucleoside triphosphate hydrolases"/>
    <property type="match status" value="2"/>
</dbReference>
<evidence type="ECO:0000256" key="8">
    <source>
        <dbReference type="HAMAP-Rule" id="MF_00195"/>
    </source>
</evidence>
<dbReference type="InterPro" id="IPR027417">
    <property type="entry name" value="P-loop_NTPase"/>
</dbReference>
<feature type="binding site" evidence="8">
    <location>
        <begin position="8"/>
        <end position="15"/>
    </location>
    <ligand>
        <name>GTP</name>
        <dbReference type="ChEBI" id="CHEBI:37565"/>
        <label>1</label>
    </ligand>
</feature>
<evidence type="ECO:0000256" key="2">
    <source>
        <dbReference type="ARBA" id="ARBA00020953"/>
    </source>
</evidence>
<organism evidence="12 13">
    <name type="scientific">Campylobacter ureolyticus</name>
    <dbReference type="NCBI Taxonomy" id="827"/>
    <lineage>
        <taxon>Bacteria</taxon>
        <taxon>Pseudomonadati</taxon>
        <taxon>Campylobacterota</taxon>
        <taxon>Epsilonproteobacteria</taxon>
        <taxon>Campylobacterales</taxon>
        <taxon>Campylobacteraceae</taxon>
        <taxon>Campylobacter</taxon>
    </lineage>
</organism>
<comment type="subunit">
    <text evidence="8">Associates with the 50S ribosomal subunit.</text>
</comment>
<keyword evidence="5 8" id="KW-0547">Nucleotide-binding</keyword>
<keyword evidence="3 8" id="KW-0690">Ribosome biogenesis</keyword>
<protein>
    <recommendedName>
        <fullName evidence="2 8">GTPase Der</fullName>
    </recommendedName>
    <alternativeName>
        <fullName evidence="7 8">GTP-binding protein EngA</fullName>
    </alternativeName>
</protein>
<dbReference type="PANTHER" id="PTHR43834:SF6">
    <property type="entry name" value="GTPASE DER"/>
    <property type="match status" value="1"/>
</dbReference>
<dbReference type="GO" id="GO:0043022">
    <property type="term" value="F:ribosome binding"/>
    <property type="evidence" value="ECO:0007669"/>
    <property type="project" value="TreeGrafter"/>
</dbReference>
<feature type="binding site" evidence="8">
    <location>
        <begin position="55"/>
        <end position="59"/>
    </location>
    <ligand>
        <name>GTP</name>
        <dbReference type="ChEBI" id="CHEBI:37565"/>
        <label>1</label>
    </ligand>
</feature>
<evidence type="ECO:0000313" key="12">
    <source>
        <dbReference type="EMBL" id="PKZ29447.1"/>
    </source>
</evidence>
<dbReference type="AlphaFoldDB" id="A0A2I1NAP0"/>
<reference evidence="12 13" key="1">
    <citation type="submission" date="2017-12" db="EMBL/GenBank/DDBJ databases">
        <title>Phylogenetic diversity of female urinary microbiome.</title>
        <authorList>
            <person name="Thomas-White K."/>
            <person name="Wolfe A.J."/>
        </authorList>
    </citation>
    <scope>NUCLEOTIDE SEQUENCE [LARGE SCALE GENOMIC DNA]</scope>
    <source>
        <strain evidence="12 13">UMB0112</strain>
    </source>
</reference>
<evidence type="ECO:0000256" key="7">
    <source>
        <dbReference type="ARBA" id="ARBA00032345"/>
    </source>
</evidence>
<dbReference type="InterPro" id="IPR016484">
    <property type="entry name" value="GTPase_Der"/>
</dbReference>
<evidence type="ECO:0000256" key="3">
    <source>
        <dbReference type="ARBA" id="ARBA00022517"/>
    </source>
</evidence>
<comment type="caution">
    <text evidence="12">The sequence shown here is derived from an EMBL/GenBank/DDBJ whole genome shotgun (WGS) entry which is preliminary data.</text>
</comment>
<evidence type="ECO:0000313" key="13">
    <source>
        <dbReference type="Proteomes" id="UP000234639"/>
    </source>
</evidence>
<dbReference type="PIRSF" id="PIRSF006485">
    <property type="entry name" value="GTP-binding_EngA"/>
    <property type="match status" value="1"/>
</dbReference>
<sequence>MQKIMIIGRPNVGKSSLFNRLARQRIAITSDVSGTTRDTNKTEIEIYDKTCFLIDSGGLDESSELFKSIREKTLKEAKEADIILFMVDGKMMPQDEDKKIVYSLMRLEIPIFLIINKIDSRNDEKRSFEFKEFGIKDSFAISVSHNTGIEELKDAIYPLLKDNLKPDETEFLEDFLENFDDNGEFVESDKNIKVGIIGRVNVGKSSLLNALVKDERSVVSSVAGTTIDPVNETFVYNDKTIEFVDTAGIRRRGKIEGIEKFALNRTEQILENSDIALLVLDSSEDLTELDERIAGLAAKFELGVIIVLNKWENKGEKDFDQISLLIRDKFKFLSYAPIISVSALQGKRVHKIYDLILEIYANFTKKLKTSRLNEVIKEATINHPIPHDKGKIVKIYYAVQFGFNPPKIALIMNRPRSLHFSYKRYLMNKIRENFDLTGVPLVLVPRSKNKDENDEEKK</sequence>
<feature type="domain" description="EngA-type G" evidence="11">
    <location>
        <begin position="192"/>
        <end position="364"/>
    </location>
</feature>
<evidence type="ECO:0000256" key="1">
    <source>
        <dbReference type="ARBA" id="ARBA00008279"/>
    </source>
</evidence>
<dbReference type="CDD" id="cd01895">
    <property type="entry name" value="EngA2"/>
    <property type="match status" value="1"/>
</dbReference>
<dbReference type="RefSeq" id="WP_101637026.1">
    <property type="nucleotide sequence ID" value="NZ_PKHU01000003.1"/>
</dbReference>
<dbReference type="GO" id="GO:0005525">
    <property type="term" value="F:GTP binding"/>
    <property type="evidence" value="ECO:0007669"/>
    <property type="project" value="UniProtKB-UniRule"/>
</dbReference>
<evidence type="ECO:0000259" key="11">
    <source>
        <dbReference type="PROSITE" id="PS51712"/>
    </source>
</evidence>
<keyword evidence="6 8" id="KW-0342">GTP-binding</keyword>
<proteinExistence type="inferred from homology"/>
<dbReference type="EMBL" id="PKHU01000003">
    <property type="protein sequence ID" value="PKZ29447.1"/>
    <property type="molecule type" value="Genomic_DNA"/>
</dbReference>
<dbReference type="InterPro" id="IPR015946">
    <property type="entry name" value="KH_dom-like_a/b"/>
</dbReference>
<evidence type="ECO:0000256" key="6">
    <source>
        <dbReference type="ARBA" id="ARBA00023134"/>
    </source>
</evidence>
<dbReference type="NCBIfam" id="TIGR00231">
    <property type="entry name" value="small_GTP"/>
    <property type="match status" value="2"/>
</dbReference>
<feature type="binding site" evidence="8">
    <location>
        <begin position="116"/>
        <end position="119"/>
    </location>
    <ligand>
        <name>GTP</name>
        <dbReference type="ChEBI" id="CHEBI:37565"/>
        <label>1</label>
    </ligand>
</feature>
<dbReference type="Proteomes" id="UP000234639">
    <property type="component" value="Unassembled WGS sequence"/>
</dbReference>
<keyword evidence="4 10" id="KW-0677">Repeat</keyword>
<evidence type="ECO:0000256" key="4">
    <source>
        <dbReference type="ARBA" id="ARBA00022737"/>
    </source>
</evidence>
<dbReference type="PANTHER" id="PTHR43834">
    <property type="entry name" value="GTPASE DER"/>
    <property type="match status" value="1"/>
</dbReference>
<comment type="similarity">
    <text evidence="1 8 9 10">Belongs to the TRAFAC class TrmE-Era-EngA-EngB-Septin-like GTPase superfamily. EngA (Der) GTPase family.</text>
</comment>
<dbReference type="GO" id="GO:0042254">
    <property type="term" value="P:ribosome biogenesis"/>
    <property type="evidence" value="ECO:0007669"/>
    <property type="project" value="UniProtKB-KW"/>
</dbReference>
<feature type="binding site" evidence="8">
    <location>
        <begin position="245"/>
        <end position="249"/>
    </location>
    <ligand>
        <name>GTP</name>
        <dbReference type="ChEBI" id="CHEBI:37565"/>
        <label>2</label>
    </ligand>
</feature>
<dbReference type="Gene3D" id="3.40.50.300">
    <property type="entry name" value="P-loop containing nucleotide triphosphate hydrolases"/>
    <property type="match status" value="2"/>
</dbReference>
<dbReference type="Pfam" id="PF14714">
    <property type="entry name" value="KH_dom-like"/>
    <property type="match status" value="1"/>
</dbReference>
<dbReference type="Gene3D" id="3.30.300.20">
    <property type="match status" value="1"/>
</dbReference>
<dbReference type="InterPro" id="IPR031166">
    <property type="entry name" value="G_ENGA"/>
</dbReference>
<dbReference type="Pfam" id="PF01926">
    <property type="entry name" value="MMR_HSR1"/>
    <property type="match status" value="2"/>
</dbReference>
<dbReference type="CDD" id="cd01894">
    <property type="entry name" value="EngA1"/>
    <property type="match status" value="1"/>
</dbReference>
<evidence type="ECO:0000256" key="9">
    <source>
        <dbReference type="PROSITE-ProRule" id="PRU01049"/>
    </source>
</evidence>
<dbReference type="FunFam" id="3.40.50.300:FF:000494">
    <property type="entry name" value="tRNA modification GTPase MnmE"/>
    <property type="match status" value="1"/>
</dbReference>
<dbReference type="HAMAP" id="MF_00195">
    <property type="entry name" value="GTPase_Der"/>
    <property type="match status" value="1"/>
</dbReference>